<keyword evidence="2" id="KW-1133">Transmembrane helix</keyword>
<feature type="region of interest" description="Disordered" evidence="1">
    <location>
        <begin position="83"/>
        <end position="106"/>
    </location>
</feature>
<keyword evidence="4" id="KW-1185">Reference proteome</keyword>
<protein>
    <recommendedName>
        <fullName evidence="5">Transmembrane protein</fullName>
    </recommendedName>
</protein>
<dbReference type="AlphaFoldDB" id="A0A9E7HDD1"/>
<reference evidence="3" key="1">
    <citation type="submission" date="2022-05" db="EMBL/GenBank/DDBJ databases">
        <title>The Musa troglodytarum L. genome provides insights into the mechanism of non-climacteric behaviour and enrichment of carotenoids.</title>
        <authorList>
            <person name="Wang J."/>
        </authorList>
    </citation>
    <scope>NUCLEOTIDE SEQUENCE</scope>
    <source>
        <tissue evidence="3">Leaf</tissue>
    </source>
</reference>
<dbReference type="PANTHER" id="PTHR36070:SF1">
    <property type="entry name" value="OS04G0165500 PROTEIN"/>
    <property type="match status" value="1"/>
</dbReference>
<dbReference type="EMBL" id="CP097510">
    <property type="protein sequence ID" value="URE31455.1"/>
    <property type="molecule type" value="Genomic_DNA"/>
</dbReference>
<keyword evidence="2" id="KW-0472">Membrane</keyword>
<keyword evidence="2" id="KW-0812">Transmembrane</keyword>
<sequence length="106" mass="11276">MDWANLSLTSGLLDLDEGELPPPTMASPCVQASINLMSRLRNVALATGLLAFAAAGLLFPFFLATSRSKPVIDASRPLPPQATFRGPYVNTGSHDIGPDTTTYTKK</sequence>
<name>A0A9E7HDD1_9LILI</name>
<dbReference type="PANTHER" id="PTHR36070">
    <property type="entry name" value="OSJNBA0019G23.7 PROTEIN"/>
    <property type="match status" value="1"/>
</dbReference>
<dbReference type="Proteomes" id="UP001055439">
    <property type="component" value="Chromosome 8"/>
</dbReference>
<evidence type="ECO:0000256" key="2">
    <source>
        <dbReference type="SAM" id="Phobius"/>
    </source>
</evidence>
<feature type="transmembrane region" description="Helical" evidence="2">
    <location>
        <begin position="43"/>
        <end position="63"/>
    </location>
</feature>
<evidence type="ECO:0008006" key="5">
    <source>
        <dbReference type="Google" id="ProtNLM"/>
    </source>
</evidence>
<gene>
    <name evidence="3" type="ORF">MUK42_25809</name>
</gene>
<evidence type="ECO:0000313" key="3">
    <source>
        <dbReference type="EMBL" id="URE31455.1"/>
    </source>
</evidence>
<organism evidence="3 4">
    <name type="scientific">Musa troglodytarum</name>
    <name type="common">fe'i banana</name>
    <dbReference type="NCBI Taxonomy" id="320322"/>
    <lineage>
        <taxon>Eukaryota</taxon>
        <taxon>Viridiplantae</taxon>
        <taxon>Streptophyta</taxon>
        <taxon>Embryophyta</taxon>
        <taxon>Tracheophyta</taxon>
        <taxon>Spermatophyta</taxon>
        <taxon>Magnoliopsida</taxon>
        <taxon>Liliopsida</taxon>
        <taxon>Zingiberales</taxon>
        <taxon>Musaceae</taxon>
        <taxon>Musa</taxon>
    </lineage>
</organism>
<accession>A0A9E7HDD1</accession>
<evidence type="ECO:0000313" key="4">
    <source>
        <dbReference type="Proteomes" id="UP001055439"/>
    </source>
</evidence>
<proteinExistence type="predicted"/>
<evidence type="ECO:0000256" key="1">
    <source>
        <dbReference type="SAM" id="MobiDB-lite"/>
    </source>
</evidence>
<dbReference type="OrthoDB" id="1911461at2759"/>